<dbReference type="Pfam" id="PF01022">
    <property type="entry name" value="HTH_5"/>
    <property type="match status" value="1"/>
</dbReference>
<dbReference type="SMART" id="SM00418">
    <property type="entry name" value="HTH_ARSR"/>
    <property type="match status" value="1"/>
</dbReference>
<dbReference type="InterPro" id="IPR036388">
    <property type="entry name" value="WH-like_DNA-bd_sf"/>
</dbReference>
<organism evidence="5 6">
    <name type="scientific">Affinibrenneria salicis</name>
    <dbReference type="NCBI Taxonomy" id="2590031"/>
    <lineage>
        <taxon>Bacteria</taxon>
        <taxon>Pseudomonadati</taxon>
        <taxon>Pseudomonadota</taxon>
        <taxon>Gammaproteobacteria</taxon>
        <taxon>Enterobacterales</taxon>
        <taxon>Pectobacteriaceae</taxon>
        <taxon>Affinibrenneria</taxon>
    </lineage>
</organism>
<evidence type="ECO:0000313" key="6">
    <source>
        <dbReference type="Proteomes" id="UP000335415"/>
    </source>
</evidence>
<keyword evidence="2" id="KW-0238">DNA-binding</keyword>
<dbReference type="RefSeq" id="WP_150434808.1">
    <property type="nucleotide sequence ID" value="NZ_VYKJ01000004.1"/>
</dbReference>
<dbReference type="InterPro" id="IPR011991">
    <property type="entry name" value="ArsR-like_HTH"/>
</dbReference>
<evidence type="ECO:0000256" key="2">
    <source>
        <dbReference type="ARBA" id="ARBA00023125"/>
    </source>
</evidence>
<dbReference type="CDD" id="cd00090">
    <property type="entry name" value="HTH_ARSR"/>
    <property type="match status" value="1"/>
</dbReference>
<dbReference type="PANTHER" id="PTHR33154:SF32">
    <property type="entry name" value="TRANSCRIPTIONAL REGULATORY PROTEIN"/>
    <property type="match status" value="1"/>
</dbReference>
<dbReference type="GO" id="GO:0003700">
    <property type="term" value="F:DNA-binding transcription factor activity"/>
    <property type="evidence" value="ECO:0007669"/>
    <property type="project" value="InterPro"/>
</dbReference>
<protein>
    <submittedName>
        <fullName evidence="5">Helix-turn-helix transcriptional regulator</fullName>
    </submittedName>
</protein>
<dbReference type="OrthoDB" id="9790747at2"/>
<dbReference type="InterPro" id="IPR001845">
    <property type="entry name" value="HTH_ArsR_DNA-bd_dom"/>
</dbReference>
<name>A0A5J5G1X1_9GAMM</name>
<evidence type="ECO:0000313" key="5">
    <source>
        <dbReference type="EMBL" id="KAA9000540.1"/>
    </source>
</evidence>
<dbReference type="Proteomes" id="UP000335415">
    <property type="component" value="Unassembled WGS sequence"/>
</dbReference>
<evidence type="ECO:0000256" key="1">
    <source>
        <dbReference type="ARBA" id="ARBA00023015"/>
    </source>
</evidence>
<dbReference type="InterPro" id="IPR051081">
    <property type="entry name" value="HTH_MetalResp_TranReg"/>
</dbReference>
<feature type="domain" description="HTH arsR-type" evidence="4">
    <location>
        <begin position="4"/>
        <end position="112"/>
    </location>
</feature>
<sequence length="112" mass="12347">MQSSGSTSEAGLQEVLHALANRHRLMIIGWLADPKANFPAQRDGDLIEDGVCVSFITDKTGLSQPTVTTHMQVLAKAGLVIPRRIKNWVYYRLNDAVAEQFLGNLGSLLRRS</sequence>
<keyword evidence="1" id="KW-0805">Transcription regulation</keyword>
<gene>
    <name evidence="5" type="ORF">FJU30_09925</name>
</gene>
<evidence type="ECO:0000259" key="4">
    <source>
        <dbReference type="PROSITE" id="PS50987"/>
    </source>
</evidence>
<proteinExistence type="predicted"/>
<comment type="caution">
    <text evidence="5">The sequence shown here is derived from an EMBL/GenBank/DDBJ whole genome shotgun (WGS) entry which is preliminary data.</text>
</comment>
<dbReference type="PROSITE" id="PS50987">
    <property type="entry name" value="HTH_ARSR_2"/>
    <property type="match status" value="1"/>
</dbReference>
<dbReference type="AlphaFoldDB" id="A0A5J5G1X1"/>
<dbReference type="EMBL" id="VYKJ01000004">
    <property type="protein sequence ID" value="KAA9000540.1"/>
    <property type="molecule type" value="Genomic_DNA"/>
</dbReference>
<dbReference type="SUPFAM" id="SSF46785">
    <property type="entry name" value="Winged helix' DNA-binding domain"/>
    <property type="match status" value="1"/>
</dbReference>
<dbReference type="InterPro" id="IPR036390">
    <property type="entry name" value="WH_DNA-bd_sf"/>
</dbReference>
<dbReference type="Gene3D" id="1.10.10.10">
    <property type="entry name" value="Winged helix-like DNA-binding domain superfamily/Winged helix DNA-binding domain"/>
    <property type="match status" value="1"/>
</dbReference>
<reference evidence="5 6" key="1">
    <citation type="submission" date="2019-09" db="EMBL/GenBank/DDBJ databases">
        <authorList>
            <person name="Li Y."/>
        </authorList>
    </citation>
    <scope>NUCLEOTIDE SEQUENCE [LARGE SCALE GENOMIC DNA]</scope>
    <source>
        <strain evidence="5 6">L3-3HA</strain>
    </source>
</reference>
<keyword evidence="6" id="KW-1185">Reference proteome</keyword>
<evidence type="ECO:0000256" key="3">
    <source>
        <dbReference type="ARBA" id="ARBA00023163"/>
    </source>
</evidence>
<dbReference type="PANTHER" id="PTHR33154">
    <property type="entry name" value="TRANSCRIPTIONAL REGULATOR, ARSR FAMILY"/>
    <property type="match status" value="1"/>
</dbReference>
<dbReference type="GO" id="GO:0003677">
    <property type="term" value="F:DNA binding"/>
    <property type="evidence" value="ECO:0007669"/>
    <property type="project" value="UniProtKB-KW"/>
</dbReference>
<accession>A0A5J5G1X1</accession>
<keyword evidence="3" id="KW-0804">Transcription</keyword>